<keyword evidence="2" id="KW-1185">Reference proteome</keyword>
<proteinExistence type="predicted"/>
<dbReference type="EMBL" id="JAVRHL010000004">
    <property type="protein sequence ID" value="MDT0684193.1"/>
    <property type="molecule type" value="Genomic_DNA"/>
</dbReference>
<evidence type="ECO:0000313" key="1">
    <source>
        <dbReference type="EMBL" id="MDT0684193.1"/>
    </source>
</evidence>
<dbReference type="RefSeq" id="WP_311693455.1">
    <property type="nucleotide sequence ID" value="NZ_JAVRHL010000004.1"/>
</dbReference>
<gene>
    <name evidence="1" type="ORF">RM543_16025</name>
</gene>
<accession>A0ABU3DKS4</accession>
<dbReference type="Proteomes" id="UP001265259">
    <property type="component" value="Unassembled WGS sequence"/>
</dbReference>
<comment type="caution">
    <text evidence="1">The sequence shown here is derived from an EMBL/GenBank/DDBJ whole genome shotgun (WGS) entry which is preliminary data.</text>
</comment>
<sequence length="112" mass="12483">MRVAWKMFGAAVAGSLATWLLFVTMYRPTEHDYLITTTSYYFKRMSEAGNTGVASFSDCRVESGDASDRRMGIAMFGLCRSETATEKFHFFIALSPTGNSVHSDMEVRGVDE</sequence>
<evidence type="ECO:0000313" key="2">
    <source>
        <dbReference type="Proteomes" id="UP001265259"/>
    </source>
</evidence>
<organism evidence="1 2">
    <name type="scientific">Tropicimonas omnivorans</name>
    <dbReference type="NCBI Taxonomy" id="3075590"/>
    <lineage>
        <taxon>Bacteria</taxon>
        <taxon>Pseudomonadati</taxon>
        <taxon>Pseudomonadota</taxon>
        <taxon>Alphaproteobacteria</taxon>
        <taxon>Rhodobacterales</taxon>
        <taxon>Roseobacteraceae</taxon>
        <taxon>Tropicimonas</taxon>
    </lineage>
</organism>
<name>A0ABU3DKS4_9RHOB</name>
<protein>
    <submittedName>
        <fullName evidence="1">Uncharacterized protein</fullName>
    </submittedName>
</protein>
<reference evidence="1 2" key="1">
    <citation type="submission" date="2023-09" db="EMBL/GenBank/DDBJ databases">
        <authorList>
            <person name="Rey-Velasco X."/>
        </authorList>
    </citation>
    <scope>NUCLEOTIDE SEQUENCE [LARGE SCALE GENOMIC DNA]</scope>
    <source>
        <strain evidence="1 2">F158</strain>
    </source>
</reference>